<dbReference type="Pfam" id="PF03466">
    <property type="entry name" value="LysR_substrate"/>
    <property type="match status" value="1"/>
</dbReference>
<sequence length="323" mass="35386">MAEIRSLEIFYWTATLCSFRGAAERLNTTQPAVSQRVAALEAEFGCKLFERRARSVCLTPKGRDLLGYAERFLRLRTEMTEALVSPALARGVLRLGVSETIVHSWLMRFIERMAQVYPGVTVDIAVDISPNMRDALLDRELDLAFLVGPITMPSLVNLPLCRYGVAWIAAPGLDLGPGEVPLAELIRHPIITYPRNTNPYAQLHDLIARSNLPPPRLHSNASLSTIVRMTLEGIGISVIPPAIVRRELEAGDLRIVNTATDLPDIVFTATYANVPDAGLAAPAARLAQEVAAEAVATDKLALSKSMRNDDLYRTAHSVNMAHS</sequence>
<dbReference type="SUPFAM" id="SSF46785">
    <property type="entry name" value="Winged helix' DNA-binding domain"/>
    <property type="match status" value="1"/>
</dbReference>
<dbReference type="GO" id="GO:0003700">
    <property type="term" value="F:DNA-binding transcription factor activity"/>
    <property type="evidence" value="ECO:0007669"/>
    <property type="project" value="InterPro"/>
</dbReference>
<dbReference type="AlphaFoldDB" id="A0A437PD48"/>
<dbReference type="PANTHER" id="PTHR30126:SF77">
    <property type="entry name" value="TRANSCRIPTIONAL REGULATORY PROTEIN"/>
    <property type="match status" value="1"/>
</dbReference>
<evidence type="ECO:0000313" key="6">
    <source>
        <dbReference type="EMBL" id="RVU20144.1"/>
    </source>
</evidence>
<dbReference type="Gene3D" id="1.10.10.10">
    <property type="entry name" value="Winged helix-like DNA-binding domain superfamily/Winged helix DNA-binding domain"/>
    <property type="match status" value="1"/>
</dbReference>
<evidence type="ECO:0000259" key="5">
    <source>
        <dbReference type="PROSITE" id="PS50931"/>
    </source>
</evidence>
<dbReference type="OrthoDB" id="9791253at2"/>
<evidence type="ECO:0000256" key="1">
    <source>
        <dbReference type="ARBA" id="ARBA00009437"/>
    </source>
</evidence>
<feature type="domain" description="HTH lysR-type" evidence="5">
    <location>
        <begin position="1"/>
        <end position="59"/>
    </location>
</feature>
<dbReference type="RefSeq" id="WP_127727863.1">
    <property type="nucleotide sequence ID" value="NZ_SACP01000004.1"/>
</dbReference>
<dbReference type="FunFam" id="1.10.10.10:FF:000001">
    <property type="entry name" value="LysR family transcriptional regulator"/>
    <property type="match status" value="1"/>
</dbReference>
<comment type="similarity">
    <text evidence="1">Belongs to the LysR transcriptional regulatory family.</text>
</comment>
<gene>
    <name evidence="6" type="ORF">EOE48_05900</name>
</gene>
<dbReference type="Gene3D" id="3.40.190.10">
    <property type="entry name" value="Periplasmic binding protein-like II"/>
    <property type="match status" value="2"/>
</dbReference>
<dbReference type="InterPro" id="IPR005119">
    <property type="entry name" value="LysR_subst-bd"/>
</dbReference>
<dbReference type="CDD" id="cd05466">
    <property type="entry name" value="PBP2_LTTR_substrate"/>
    <property type="match status" value="1"/>
</dbReference>
<dbReference type="EMBL" id="SACP01000004">
    <property type="protein sequence ID" value="RVU20144.1"/>
    <property type="molecule type" value="Genomic_DNA"/>
</dbReference>
<keyword evidence="4" id="KW-0804">Transcription</keyword>
<evidence type="ECO:0000313" key="7">
    <source>
        <dbReference type="Proteomes" id="UP000286997"/>
    </source>
</evidence>
<dbReference type="Pfam" id="PF00126">
    <property type="entry name" value="HTH_1"/>
    <property type="match status" value="1"/>
</dbReference>
<keyword evidence="7" id="KW-1185">Reference proteome</keyword>
<dbReference type="PRINTS" id="PR00039">
    <property type="entry name" value="HTHLYSR"/>
</dbReference>
<dbReference type="PANTHER" id="PTHR30126">
    <property type="entry name" value="HTH-TYPE TRANSCRIPTIONAL REGULATOR"/>
    <property type="match status" value="1"/>
</dbReference>
<dbReference type="GO" id="GO:0000976">
    <property type="term" value="F:transcription cis-regulatory region binding"/>
    <property type="evidence" value="ECO:0007669"/>
    <property type="project" value="TreeGrafter"/>
</dbReference>
<dbReference type="PROSITE" id="PS50931">
    <property type="entry name" value="HTH_LYSR"/>
    <property type="match status" value="1"/>
</dbReference>
<dbReference type="SUPFAM" id="SSF53850">
    <property type="entry name" value="Periplasmic binding protein-like II"/>
    <property type="match status" value="1"/>
</dbReference>
<proteinExistence type="inferred from homology"/>
<protein>
    <submittedName>
        <fullName evidence="6">LysR family transcriptional regulator</fullName>
    </submittedName>
</protein>
<dbReference type="InterPro" id="IPR000847">
    <property type="entry name" value="LysR_HTH_N"/>
</dbReference>
<evidence type="ECO:0000256" key="2">
    <source>
        <dbReference type="ARBA" id="ARBA00023015"/>
    </source>
</evidence>
<comment type="caution">
    <text evidence="6">The sequence shown here is derived from an EMBL/GenBank/DDBJ whole genome shotgun (WGS) entry which is preliminary data.</text>
</comment>
<dbReference type="InterPro" id="IPR036390">
    <property type="entry name" value="WH_DNA-bd_sf"/>
</dbReference>
<accession>A0A437PD48</accession>
<dbReference type="Proteomes" id="UP000286997">
    <property type="component" value="Unassembled WGS sequence"/>
</dbReference>
<keyword evidence="2" id="KW-0805">Transcription regulation</keyword>
<organism evidence="6 7">
    <name type="scientific">Methylobacterium oryzihabitans</name>
    <dbReference type="NCBI Taxonomy" id="2499852"/>
    <lineage>
        <taxon>Bacteria</taxon>
        <taxon>Pseudomonadati</taxon>
        <taxon>Pseudomonadota</taxon>
        <taxon>Alphaproteobacteria</taxon>
        <taxon>Hyphomicrobiales</taxon>
        <taxon>Methylobacteriaceae</taxon>
        <taxon>Methylobacterium</taxon>
    </lineage>
</organism>
<evidence type="ECO:0000256" key="4">
    <source>
        <dbReference type="ARBA" id="ARBA00023163"/>
    </source>
</evidence>
<name>A0A437PD48_9HYPH</name>
<evidence type="ECO:0000256" key="3">
    <source>
        <dbReference type="ARBA" id="ARBA00023125"/>
    </source>
</evidence>
<dbReference type="InterPro" id="IPR036388">
    <property type="entry name" value="WH-like_DNA-bd_sf"/>
</dbReference>
<reference evidence="6 7" key="1">
    <citation type="submission" date="2019-01" db="EMBL/GenBank/DDBJ databases">
        <authorList>
            <person name="Chen W.-M."/>
        </authorList>
    </citation>
    <scope>NUCLEOTIDE SEQUENCE [LARGE SCALE GENOMIC DNA]</scope>
    <source>
        <strain evidence="6 7">TER-1</strain>
    </source>
</reference>
<keyword evidence="3" id="KW-0238">DNA-binding</keyword>